<keyword evidence="5 6" id="KW-0472">Membrane</keyword>
<dbReference type="PANTHER" id="PTHR30572">
    <property type="entry name" value="MEMBRANE COMPONENT OF TRANSPORTER-RELATED"/>
    <property type="match status" value="1"/>
</dbReference>
<dbReference type="Proteomes" id="UP001430193">
    <property type="component" value="Unassembled WGS sequence"/>
</dbReference>
<keyword evidence="2" id="KW-1003">Cell membrane</keyword>
<dbReference type="EMBL" id="JADIKF010000039">
    <property type="protein sequence ID" value="MBM7130345.1"/>
    <property type="molecule type" value="Genomic_DNA"/>
</dbReference>
<feature type="transmembrane region" description="Helical" evidence="6">
    <location>
        <begin position="399"/>
        <end position="420"/>
    </location>
</feature>
<evidence type="ECO:0000256" key="6">
    <source>
        <dbReference type="SAM" id="Phobius"/>
    </source>
</evidence>
<feature type="transmembrane region" description="Helical" evidence="6">
    <location>
        <begin position="21"/>
        <end position="44"/>
    </location>
</feature>
<evidence type="ECO:0000256" key="3">
    <source>
        <dbReference type="ARBA" id="ARBA00022692"/>
    </source>
</evidence>
<evidence type="ECO:0000256" key="4">
    <source>
        <dbReference type="ARBA" id="ARBA00022989"/>
    </source>
</evidence>
<dbReference type="Pfam" id="PF02687">
    <property type="entry name" value="FtsX"/>
    <property type="match status" value="1"/>
</dbReference>
<feature type="domain" description="MacB-like periplasmic core" evidence="8">
    <location>
        <begin position="20"/>
        <end position="267"/>
    </location>
</feature>
<keyword evidence="3 6" id="KW-0812">Transmembrane</keyword>
<evidence type="ECO:0000256" key="5">
    <source>
        <dbReference type="ARBA" id="ARBA00023136"/>
    </source>
</evidence>
<sequence>MFGYYLDLAWRSLRRTPVMTALMVLAIGLGIGASMTMLTVLHVMSDDPLPDRSAHLFVPHLDPRPANFTQNLYAPDASANFTYPDAMALVSSRQAVRQAAMAGGTLLARRSGTGHTPFYADGRFTTPDFFAMFDLSFLSGSAWSQADEDARARVVVLSESLSREVFGTADSVGRIAHLNDADLRVVGVTRDWQPNPMFYADADAKEFSDADRFFLPLSTSLDLKFNTNGNQSSWAGSIEHNSPTLTWLQVWVQLDTASEVTAYRRYLADYAGQQKKLGRYERSADSAHLYSLMEWLAIERKVPSDIHLQVWLALAFLAVCITNIVALLLAKFLRRGGEISVRRAMGARRRDIFIQLATESAVIGFAGGVLGLILAQLGLWSVRHRPDDYAHLASMDGPMLAFTFALALGASLLAGLLPAWRACRITPALQLKTQ</sequence>
<dbReference type="InterPro" id="IPR003838">
    <property type="entry name" value="ABC3_permease_C"/>
</dbReference>
<name>A0ABS2KHH1_9GAMM</name>
<dbReference type="RefSeq" id="WP_204631941.1">
    <property type="nucleotide sequence ID" value="NZ_BSOC01000002.1"/>
</dbReference>
<protein>
    <submittedName>
        <fullName evidence="9">ABC transporter permease</fullName>
    </submittedName>
</protein>
<evidence type="ECO:0000259" key="8">
    <source>
        <dbReference type="Pfam" id="PF12704"/>
    </source>
</evidence>
<accession>A0ABS2KHH1</accession>
<evidence type="ECO:0000313" key="10">
    <source>
        <dbReference type="Proteomes" id="UP001430193"/>
    </source>
</evidence>
<dbReference type="InterPro" id="IPR050250">
    <property type="entry name" value="Macrolide_Exporter_MacB"/>
</dbReference>
<evidence type="ECO:0000256" key="1">
    <source>
        <dbReference type="ARBA" id="ARBA00004651"/>
    </source>
</evidence>
<evidence type="ECO:0000313" key="9">
    <source>
        <dbReference type="EMBL" id="MBM7130345.1"/>
    </source>
</evidence>
<dbReference type="PANTHER" id="PTHR30572:SF18">
    <property type="entry name" value="ABC-TYPE MACROLIDE FAMILY EXPORT SYSTEM PERMEASE COMPONENT 2"/>
    <property type="match status" value="1"/>
</dbReference>
<proteinExistence type="predicted"/>
<feature type="domain" description="ABC3 transporter permease C-terminal" evidence="7">
    <location>
        <begin position="312"/>
        <end position="427"/>
    </location>
</feature>
<feature type="transmembrane region" description="Helical" evidence="6">
    <location>
        <begin position="353"/>
        <end position="379"/>
    </location>
</feature>
<reference evidence="9" key="1">
    <citation type="submission" date="2020-10" db="EMBL/GenBank/DDBJ databases">
        <title>Phylogeny of dyella-like bacteria.</title>
        <authorList>
            <person name="Fu J."/>
        </authorList>
    </citation>
    <scope>NUCLEOTIDE SEQUENCE</scope>
    <source>
        <strain evidence="9">DHON07</strain>
    </source>
</reference>
<dbReference type="Pfam" id="PF12704">
    <property type="entry name" value="MacB_PCD"/>
    <property type="match status" value="1"/>
</dbReference>
<evidence type="ECO:0000256" key="2">
    <source>
        <dbReference type="ARBA" id="ARBA00022475"/>
    </source>
</evidence>
<keyword evidence="10" id="KW-1185">Reference proteome</keyword>
<organism evidence="9 10">
    <name type="scientific">Dyella mobilis</name>
    <dbReference type="NCBI Taxonomy" id="1849582"/>
    <lineage>
        <taxon>Bacteria</taxon>
        <taxon>Pseudomonadati</taxon>
        <taxon>Pseudomonadota</taxon>
        <taxon>Gammaproteobacteria</taxon>
        <taxon>Lysobacterales</taxon>
        <taxon>Rhodanobacteraceae</taxon>
        <taxon>Dyella</taxon>
    </lineage>
</organism>
<evidence type="ECO:0000259" key="7">
    <source>
        <dbReference type="Pfam" id="PF02687"/>
    </source>
</evidence>
<feature type="transmembrane region" description="Helical" evidence="6">
    <location>
        <begin position="310"/>
        <end position="333"/>
    </location>
</feature>
<comment type="caution">
    <text evidence="9">The sequence shown here is derived from an EMBL/GenBank/DDBJ whole genome shotgun (WGS) entry which is preliminary data.</text>
</comment>
<gene>
    <name evidence="9" type="ORF">ISS99_12460</name>
</gene>
<keyword evidence="4 6" id="KW-1133">Transmembrane helix</keyword>
<dbReference type="InterPro" id="IPR025857">
    <property type="entry name" value="MacB_PCD"/>
</dbReference>
<comment type="subcellular location">
    <subcellularLocation>
        <location evidence="1">Cell membrane</location>
        <topology evidence="1">Multi-pass membrane protein</topology>
    </subcellularLocation>
</comment>